<gene>
    <name evidence="2" type="ORF">BGAL_0009g00260</name>
</gene>
<sequence length="782" mass="90095">MKAPFQLLIVGAWAPNVVFSAIVNGRPSITDGTAPILIASAVADNRVSIAKRSEEWTSKELVVIANNGCFQMIEDNMDKIPDWVQKYKDWEALALQDTASEKSLSARYGEEKLGMPHWFCDPDNGCSSLPSPLKILQFVDATEPYMPREKRVEEAQGRYWAAMSYYMTFRTATHTLNALKRAQDFVLPRIDTIIVDFTKQGNSEAILKCKLKTFFIDMLYQFSEKFLMMSLAKLVKIEGEAGGLWTSVNKLEPFQIASLMKQILDFTLPMEHDYKYKKFGAGNDGETPFDFLRLTSMTYTSDLYCGHMDGQAADGSDTGTRISDSKYHMSEIMKQYIKNINDVFRALNGFGEAHLDQKMSDWMFNANYEEIVHRLDRVDISEEAHNFSHTLAGYFISAGWASNKCYMKCQPQMFRDNVQKRCYDAKFAPDRFCPEDAPDTLCQVNCYTMLDSGNHEKKLIGIEKLVKHGFDIENVKRDSWKTYKELKRLKKPQMDYVNGKEFAFGAENRPALVLSVSLSRTNKISDKPTKSWNFPCFSGQDYRGLDTEQHLINMNMGFGSTDWGGGGKGKARAWEMFQQQCPEQTRKMAPLTRYLNIICGQRLKWPERTWKDGLVHRRVMQPDIEGKNFETCRTLREKTEDMDEETANHLFCHGYWPESSKVFGNEKSWVYTDWNARWHRGSGLKFMYNHKLRCHIHRKATRNFRPDQKWLDMNWTNDPSKVVGEGDNINGTVLELVPEEANVMDDLPDDAEDIDPEGTERLRHIIEEFSKEIIKTKSKDSN</sequence>
<protein>
    <submittedName>
        <fullName evidence="2">Uncharacterized protein</fullName>
    </submittedName>
</protein>
<evidence type="ECO:0000256" key="1">
    <source>
        <dbReference type="SAM" id="SignalP"/>
    </source>
</evidence>
<evidence type="ECO:0000313" key="3">
    <source>
        <dbReference type="Proteomes" id="UP000308671"/>
    </source>
</evidence>
<dbReference type="EMBL" id="PQXL01000009">
    <property type="protein sequence ID" value="THV55376.1"/>
    <property type="molecule type" value="Genomic_DNA"/>
</dbReference>
<feature type="signal peptide" evidence="1">
    <location>
        <begin position="1"/>
        <end position="20"/>
    </location>
</feature>
<reference evidence="2 3" key="1">
    <citation type="submission" date="2017-12" db="EMBL/GenBank/DDBJ databases">
        <title>Comparative genomics of Botrytis spp.</title>
        <authorList>
            <person name="Valero-Jimenez C.A."/>
            <person name="Tapia P."/>
            <person name="Veloso J."/>
            <person name="Silva-Moreno E."/>
            <person name="Staats M."/>
            <person name="Valdes J.H."/>
            <person name="Van Kan J.A.L."/>
        </authorList>
    </citation>
    <scope>NUCLEOTIDE SEQUENCE [LARGE SCALE GENOMIC DNA]</scope>
    <source>
        <strain evidence="2 3">MUCL435</strain>
    </source>
</reference>
<evidence type="ECO:0000313" key="2">
    <source>
        <dbReference type="EMBL" id="THV55376.1"/>
    </source>
</evidence>
<comment type="caution">
    <text evidence="2">The sequence shown here is derived from an EMBL/GenBank/DDBJ whole genome shotgun (WGS) entry which is preliminary data.</text>
</comment>
<dbReference type="AlphaFoldDB" id="A0A4V4HW23"/>
<keyword evidence="1" id="KW-0732">Signal</keyword>
<keyword evidence="3" id="KW-1185">Reference proteome</keyword>
<name>A0A4V4HW23_9HELO</name>
<dbReference type="OrthoDB" id="3473062at2759"/>
<accession>A0A4V4HW23</accession>
<proteinExistence type="predicted"/>
<feature type="chain" id="PRO_5020850482" evidence="1">
    <location>
        <begin position="21"/>
        <end position="782"/>
    </location>
</feature>
<dbReference type="Proteomes" id="UP000308671">
    <property type="component" value="Unassembled WGS sequence"/>
</dbReference>
<organism evidence="2 3">
    <name type="scientific">Botrytis galanthina</name>
    <dbReference type="NCBI Taxonomy" id="278940"/>
    <lineage>
        <taxon>Eukaryota</taxon>
        <taxon>Fungi</taxon>
        <taxon>Dikarya</taxon>
        <taxon>Ascomycota</taxon>
        <taxon>Pezizomycotina</taxon>
        <taxon>Leotiomycetes</taxon>
        <taxon>Helotiales</taxon>
        <taxon>Sclerotiniaceae</taxon>
        <taxon>Botrytis</taxon>
    </lineage>
</organism>